<organism evidence="1 2">
    <name type="scientific">Lactiplantibacillus plantarum</name>
    <name type="common">Lactobacillus plantarum</name>
    <dbReference type="NCBI Taxonomy" id="1590"/>
    <lineage>
        <taxon>Bacteria</taxon>
        <taxon>Bacillati</taxon>
        <taxon>Bacillota</taxon>
        <taxon>Bacilli</taxon>
        <taxon>Lactobacillales</taxon>
        <taxon>Lactobacillaceae</taxon>
        <taxon>Lactiplantibacillus</taxon>
    </lineage>
</organism>
<reference evidence="1 2" key="1">
    <citation type="submission" date="2016-08" db="EMBL/GenBank/DDBJ databases">
        <title>Genome sequencing of Lactobacillus plantarum JSA22, isolated from fermented soybean paste.</title>
        <authorList>
            <person name="Choi H.S."/>
        </authorList>
    </citation>
    <scope>NUCLEOTIDE SEQUENCE [LARGE SCALE GENOMIC DNA]</scope>
    <source>
        <strain evidence="1 2">JSA22</strain>
    </source>
</reference>
<dbReference type="InterPro" id="IPR036388">
    <property type="entry name" value="WH-like_DNA-bd_sf"/>
</dbReference>
<dbReference type="Gene3D" id="1.10.10.10">
    <property type="entry name" value="Winged helix-like DNA-binding domain superfamily/Winged helix DNA-binding domain"/>
    <property type="match status" value="2"/>
</dbReference>
<dbReference type="GO" id="GO:0004803">
    <property type="term" value="F:transposase activity"/>
    <property type="evidence" value="ECO:0007669"/>
    <property type="project" value="InterPro"/>
</dbReference>
<dbReference type="Pfam" id="PF01527">
    <property type="entry name" value="HTH_Tnp_1"/>
    <property type="match status" value="1"/>
</dbReference>
<comment type="caution">
    <text evidence="1">The sequence shown here is derived from an EMBL/GenBank/DDBJ whole genome shotgun (WGS) entry which is preliminary data.</text>
</comment>
<dbReference type="Proteomes" id="UP000094892">
    <property type="component" value="Unassembled WGS sequence"/>
</dbReference>
<gene>
    <name evidence="1" type="ORF">LPJSA22_01139</name>
</gene>
<name>A0A1E3KQN5_LACPN</name>
<evidence type="ECO:0008006" key="3">
    <source>
        <dbReference type="Google" id="ProtNLM"/>
    </source>
</evidence>
<evidence type="ECO:0000313" key="2">
    <source>
        <dbReference type="Proteomes" id="UP000094892"/>
    </source>
</evidence>
<dbReference type="EMBL" id="MCOL01000001">
    <property type="protein sequence ID" value="ODO61182.1"/>
    <property type="molecule type" value="Genomic_DNA"/>
</dbReference>
<dbReference type="InterPro" id="IPR002514">
    <property type="entry name" value="Transposase_8"/>
</dbReference>
<dbReference type="RefSeq" id="WP_227158126.1">
    <property type="nucleotide sequence ID" value="NZ_AP028153.1"/>
</dbReference>
<protein>
    <recommendedName>
        <fullName evidence="3">Transposase</fullName>
    </recommendedName>
</protein>
<proteinExistence type="predicted"/>
<dbReference type="SUPFAM" id="SSF48295">
    <property type="entry name" value="TrpR-like"/>
    <property type="match status" value="1"/>
</dbReference>
<dbReference type="AlphaFoldDB" id="A0A1E3KQN5"/>
<dbReference type="GO" id="GO:0006313">
    <property type="term" value="P:DNA transposition"/>
    <property type="evidence" value="ECO:0007669"/>
    <property type="project" value="InterPro"/>
</dbReference>
<accession>A0A1E3KQN5</accession>
<dbReference type="InterPro" id="IPR010921">
    <property type="entry name" value="Trp_repressor/repl_initiator"/>
</dbReference>
<evidence type="ECO:0000313" key="1">
    <source>
        <dbReference type="EMBL" id="ODO61182.1"/>
    </source>
</evidence>
<dbReference type="PATRIC" id="fig|1590.306.peg.1151"/>
<sequence>MPRSRYSAVEKLALITEFQNANLSAGAFGKQYGMEARTIERWSLRYQQADIDGLTEVTKNKHYSQAFKLMLVQEYLNGQGSLRMLAHKHGLRSHKQLRDWVFKYNRD</sequence>
<dbReference type="GO" id="GO:0043565">
    <property type="term" value="F:sequence-specific DNA binding"/>
    <property type="evidence" value="ECO:0007669"/>
    <property type="project" value="InterPro"/>
</dbReference>